<dbReference type="OrthoDB" id="9809751at2"/>
<dbReference type="InterPro" id="IPR000182">
    <property type="entry name" value="GNAT_dom"/>
</dbReference>
<comment type="caution">
    <text evidence="3">The sequence shown here is derived from an EMBL/GenBank/DDBJ whole genome shotgun (WGS) entry which is preliminary data.</text>
</comment>
<reference evidence="3 4" key="1">
    <citation type="submission" date="2018-11" db="EMBL/GenBank/DDBJ databases">
        <authorList>
            <person name="Huo Y."/>
        </authorList>
    </citation>
    <scope>NUCLEOTIDE SEQUENCE [LARGE SCALE GENOMIC DNA]</scope>
    <source>
        <strain evidence="3 4">DSM 30132</strain>
    </source>
</reference>
<evidence type="ECO:0000313" key="3">
    <source>
        <dbReference type="EMBL" id="RSB64742.1"/>
    </source>
</evidence>
<dbReference type="Proteomes" id="UP000277279">
    <property type="component" value="Unassembled WGS sequence"/>
</dbReference>
<reference evidence="2 5" key="2">
    <citation type="submission" date="2020-08" db="EMBL/GenBank/DDBJ databases">
        <title>Genomic Encyclopedia of Type Strains, Phase III (KMG-III): the genomes of soil and plant-associated and newly described type strains.</title>
        <authorList>
            <person name="Whitman W."/>
        </authorList>
    </citation>
    <scope>NUCLEOTIDE SEQUENCE [LARGE SCALE GENOMIC DNA]</scope>
    <source>
        <strain evidence="2 5">CECT 4113</strain>
    </source>
</reference>
<organism evidence="3 4">
    <name type="scientific">Rhizobium pisi</name>
    <dbReference type="NCBI Taxonomy" id="574561"/>
    <lineage>
        <taxon>Bacteria</taxon>
        <taxon>Pseudomonadati</taxon>
        <taxon>Pseudomonadota</taxon>
        <taxon>Alphaproteobacteria</taxon>
        <taxon>Hyphomicrobiales</taxon>
        <taxon>Rhizobiaceae</taxon>
        <taxon>Rhizobium/Agrobacterium group</taxon>
        <taxon>Rhizobium</taxon>
    </lineage>
</organism>
<dbReference type="CDD" id="cd04301">
    <property type="entry name" value="NAT_SF"/>
    <property type="match status" value="1"/>
</dbReference>
<dbReference type="PROSITE" id="PS51186">
    <property type="entry name" value="GNAT"/>
    <property type="match status" value="1"/>
</dbReference>
<name>A0A3R8ZWM8_9HYPH</name>
<dbReference type="EMBL" id="RJJT01000025">
    <property type="protein sequence ID" value="RSB64742.1"/>
    <property type="molecule type" value="Genomic_DNA"/>
</dbReference>
<dbReference type="Pfam" id="PF00583">
    <property type="entry name" value="Acetyltransf_1"/>
    <property type="match status" value="1"/>
</dbReference>
<evidence type="ECO:0000313" key="2">
    <source>
        <dbReference type="EMBL" id="MBB3138137.1"/>
    </source>
</evidence>
<accession>A0A3R8ZWM8</accession>
<dbReference type="AlphaFoldDB" id="A0A3R8ZWM8"/>
<dbReference type="Proteomes" id="UP000518315">
    <property type="component" value="Unassembled WGS sequence"/>
</dbReference>
<gene>
    <name evidence="3" type="ORF">EFD55_27315</name>
    <name evidence="2" type="ORF">FHS26_005915</name>
</gene>
<feature type="domain" description="N-acetyltransferase" evidence="1">
    <location>
        <begin position="1"/>
        <end position="129"/>
    </location>
</feature>
<evidence type="ECO:0000313" key="5">
    <source>
        <dbReference type="Proteomes" id="UP000518315"/>
    </source>
</evidence>
<dbReference type="InterPro" id="IPR016181">
    <property type="entry name" value="Acyl_CoA_acyltransferase"/>
</dbReference>
<protein>
    <submittedName>
        <fullName evidence="2 3">N-acetyltransferase</fullName>
    </submittedName>
</protein>
<dbReference type="GO" id="GO:0016747">
    <property type="term" value="F:acyltransferase activity, transferring groups other than amino-acyl groups"/>
    <property type="evidence" value="ECO:0007669"/>
    <property type="project" value="InterPro"/>
</dbReference>
<keyword evidence="3" id="KW-0808">Transferase</keyword>
<dbReference type="SUPFAM" id="SSF55729">
    <property type="entry name" value="Acyl-CoA N-acyltransferases (Nat)"/>
    <property type="match status" value="1"/>
</dbReference>
<evidence type="ECO:0000259" key="1">
    <source>
        <dbReference type="PROSITE" id="PS51186"/>
    </source>
</evidence>
<dbReference type="Gene3D" id="3.40.630.30">
    <property type="match status" value="1"/>
</dbReference>
<dbReference type="RefSeq" id="WP_125849281.1">
    <property type="nucleotide sequence ID" value="NZ_JACHXH010000028.1"/>
</dbReference>
<keyword evidence="5" id="KW-1185">Reference proteome</keyword>
<proteinExistence type="predicted"/>
<evidence type="ECO:0000313" key="4">
    <source>
        <dbReference type="Proteomes" id="UP000277279"/>
    </source>
</evidence>
<sequence>MSAEIAIANLRNRADMLETAANRIWHAWSKHRGLTLKQVVQKLQRIKASDDEFTLIAHTGDMFVGTISLIKSDLVERPNLTPWIAAVWVENDFRKHRVGSALVKAAERLAISNGRDVLYLCCAPELRPF</sequence>
<dbReference type="EMBL" id="JACHXH010000028">
    <property type="protein sequence ID" value="MBB3138137.1"/>
    <property type="molecule type" value="Genomic_DNA"/>
</dbReference>